<dbReference type="AlphaFoldDB" id="A0AAV4FX83"/>
<keyword evidence="2" id="KW-1185">Reference proteome</keyword>
<accession>A0AAV4FX83</accession>
<name>A0AAV4FX83_9GAST</name>
<protein>
    <submittedName>
        <fullName evidence="1">Uncharacterized protein</fullName>
    </submittedName>
</protein>
<gene>
    <name evidence="1" type="ORF">ElyMa_003965300</name>
</gene>
<sequence>MSEECVRRRRSRRDKRRDVQKCGDVVKKMKDDIIRQIIMSVQNEFVTDAAAGSRGKPTFLAPRSSAAPPRRFVLYMSDANKASHSLLVTVMNEQKLNRDCFFITSMTVDDRTPMIILTTDAHKLSQLFLRSMVWEVLNARSVNGYTVCIVNQAFDGGNGGGDNEDDIVFRMSALTPVTDDVYNDVVSVCDCSRETMYSSLASDICEQVKLHGVSNAYAAVNIVCNMVNTFCHNLRGQTTCLDELCSWVLREKNKASERRASSS</sequence>
<comment type="caution">
    <text evidence="1">The sequence shown here is derived from an EMBL/GenBank/DDBJ whole genome shotgun (WGS) entry which is preliminary data.</text>
</comment>
<proteinExistence type="predicted"/>
<organism evidence="1 2">
    <name type="scientific">Elysia marginata</name>
    <dbReference type="NCBI Taxonomy" id="1093978"/>
    <lineage>
        <taxon>Eukaryota</taxon>
        <taxon>Metazoa</taxon>
        <taxon>Spiralia</taxon>
        <taxon>Lophotrochozoa</taxon>
        <taxon>Mollusca</taxon>
        <taxon>Gastropoda</taxon>
        <taxon>Heterobranchia</taxon>
        <taxon>Euthyneura</taxon>
        <taxon>Panpulmonata</taxon>
        <taxon>Sacoglossa</taxon>
        <taxon>Placobranchoidea</taxon>
        <taxon>Plakobranchidae</taxon>
        <taxon>Elysia</taxon>
    </lineage>
</organism>
<dbReference type="Proteomes" id="UP000762676">
    <property type="component" value="Unassembled WGS sequence"/>
</dbReference>
<dbReference type="EMBL" id="BMAT01008075">
    <property type="protein sequence ID" value="GFR77335.1"/>
    <property type="molecule type" value="Genomic_DNA"/>
</dbReference>
<evidence type="ECO:0000313" key="1">
    <source>
        <dbReference type="EMBL" id="GFR77335.1"/>
    </source>
</evidence>
<evidence type="ECO:0000313" key="2">
    <source>
        <dbReference type="Proteomes" id="UP000762676"/>
    </source>
</evidence>
<reference evidence="1 2" key="1">
    <citation type="journal article" date="2021" name="Elife">
        <title>Chloroplast acquisition without the gene transfer in kleptoplastic sea slugs, Plakobranchus ocellatus.</title>
        <authorList>
            <person name="Maeda T."/>
            <person name="Takahashi S."/>
            <person name="Yoshida T."/>
            <person name="Shimamura S."/>
            <person name="Takaki Y."/>
            <person name="Nagai Y."/>
            <person name="Toyoda A."/>
            <person name="Suzuki Y."/>
            <person name="Arimoto A."/>
            <person name="Ishii H."/>
            <person name="Satoh N."/>
            <person name="Nishiyama T."/>
            <person name="Hasebe M."/>
            <person name="Maruyama T."/>
            <person name="Minagawa J."/>
            <person name="Obokata J."/>
            <person name="Shigenobu S."/>
        </authorList>
    </citation>
    <scope>NUCLEOTIDE SEQUENCE [LARGE SCALE GENOMIC DNA]</scope>
</reference>